<evidence type="ECO:0000256" key="3">
    <source>
        <dbReference type="ARBA" id="ARBA00022692"/>
    </source>
</evidence>
<dbReference type="InterPro" id="IPR036866">
    <property type="entry name" value="RibonucZ/Hydroxyglut_hydro"/>
</dbReference>
<keyword evidence="5 6" id="KW-0472">Membrane</keyword>
<dbReference type="EMBL" id="JAGIKZ010000011">
    <property type="protein sequence ID" value="MBP2241694.1"/>
    <property type="molecule type" value="Genomic_DNA"/>
</dbReference>
<organism evidence="8 9">
    <name type="scientific">Cytobacillus eiseniae</name>
    <dbReference type="NCBI Taxonomy" id="762947"/>
    <lineage>
        <taxon>Bacteria</taxon>
        <taxon>Bacillati</taxon>
        <taxon>Bacillota</taxon>
        <taxon>Bacilli</taxon>
        <taxon>Bacillales</taxon>
        <taxon>Bacillaceae</taxon>
        <taxon>Cytobacillus</taxon>
    </lineage>
</organism>
<dbReference type="CDD" id="cd07731">
    <property type="entry name" value="ComA-like_MBL-fold"/>
    <property type="match status" value="1"/>
</dbReference>
<feature type="transmembrane region" description="Helical" evidence="6">
    <location>
        <begin position="311"/>
        <end position="330"/>
    </location>
</feature>
<evidence type="ECO:0000256" key="4">
    <source>
        <dbReference type="ARBA" id="ARBA00022989"/>
    </source>
</evidence>
<keyword evidence="4 6" id="KW-1133">Transmembrane helix</keyword>
<dbReference type="InterPro" id="IPR001279">
    <property type="entry name" value="Metallo-B-lactamas"/>
</dbReference>
<dbReference type="RefSeq" id="WP_066399425.1">
    <property type="nucleotide sequence ID" value="NZ_JAGIKZ010000011.1"/>
</dbReference>
<dbReference type="NCBIfam" id="TIGR00361">
    <property type="entry name" value="ComEC_Rec2"/>
    <property type="match status" value="1"/>
</dbReference>
<dbReference type="SUPFAM" id="SSF56281">
    <property type="entry name" value="Metallo-hydrolase/oxidoreductase"/>
    <property type="match status" value="1"/>
</dbReference>
<sequence>MKGKWIYFTFAGLIGILAAFNFLLVFLFFFGFYLLFLAKGKGFSKKFLTISSCVFLLFFLRTELLEKGNQTKLSEQDTQFYIEISDEIKVDGNRFSAMGRELLHKEKIVLSYQIKTEKEKAYLSDKLTTSLACKVKGKLSEPNTSTNVNAFNYQQYLKGKQIHWILQIEEFTPLNCTTQKKTLLSFFRTLRENGIQYVQTHFPEEMAPLSTALLFGERGYIDNDVLASYEKLGIVHLLAISGLHVGLLAGMLFFAGIRLGIARETMTSILLLFLPCYALLTGAAPSVIRAVFMMVLYLALHKWLVWSLSKIDIISIVFIVYSLFTPYVIFDVGFQLSFSVSFVLILSAAFLLQRFTNPIILLFCTSFICQLASIPIMLYYFYEVSLLSIFANAIFIPLFSIVILPAIILVFLLHLLFGTKIAFLILPLHILIVLMDKLAIQLSLLPFAIFTLGRPSAWVLLLYLCCIPYFFVLWERGKGKKHFLKIIILPLSLFLFHGYGNNLSPYGEITFIDVGQGDSIFIQMPFGKGNILIDAGGTIDFDTEEWKKRQKQYEVGKDVVVPFLKSKGVRVIDKLIITHGDADHMGGAFEVMDQLKVKELVLPKRASLSELEVDLLQLAKSNQVPWKFTIAGDRWKTGDSVFHVLAPLAGMEESERNDGSIVLLTKIGGASWLFTGDLEKEGEERLLTQYKNLKTHVLKAGHHGSKTSTTPAFLNRIEPKVAIISAGRNNRYGHPNQEVIDELTERRIKILRTDLHGAITYFFKGDSGTFSTQLP</sequence>
<dbReference type="InterPro" id="IPR052159">
    <property type="entry name" value="Competence_DNA_uptake"/>
</dbReference>
<dbReference type="Pfam" id="PF13567">
    <property type="entry name" value="DUF4131"/>
    <property type="match status" value="1"/>
</dbReference>
<protein>
    <submittedName>
        <fullName evidence="8">Competence protein ComEC</fullName>
    </submittedName>
</protein>
<name>A0ABS4RH96_9BACI</name>
<dbReference type="Gene3D" id="3.60.15.10">
    <property type="entry name" value="Ribonuclease Z/Hydroxyacylglutathione hydrolase-like"/>
    <property type="match status" value="1"/>
</dbReference>
<dbReference type="InterPro" id="IPR004477">
    <property type="entry name" value="ComEC_N"/>
</dbReference>
<proteinExistence type="predicted"/>
<feature type="transmembrane region" description="Helical" evidence="6">
    <location>
        <begin position="359"/>
        <end position="382"/>
    </location>
</feature>
<feature type="transmembrane region" description="Helical" evidence="6">
    <location>
        <begin position="269"/>
        <end position="299"/>
    </location>
</feature>
<feature type="transmembrane region" description="Helical" evidence="6">
    <location>
        <begin position="336"/>
        <end position="352"/>
    </location>
</feature>
<dbReference type="SMART" id="SM00849">
    <property type="entry name" value="Lactamase_B"/>
    <property type="match status" value="1"/>
</dbReference>
<feature type="transmembrane region" description="Helical" evidence="6">
    <location>
        <begin position="456"/>
        <end position="474"/>
    </location>
</feature>
<comment type="subcellular location">
    <subcellularLocation>
        <location evidence="1">Cell membrane</location>
        <topology evidence="1">Multi-pass membrane protein</topology>
    </subcellularLocation>
</comment>
<dbReference type="PANTHER" id="PTHR30619:SF1">
    <property type="entry name" value="RECOMBINATION PROTEIN 2"/>
    <property type="match status" value="1"/>
</dbReference>
<dbReference type="NCBIfam" id="TIGR00360">
    <property type="entry name" value="ComEC_N-term"/>
    <property type="match status" value="1"/>
</dbReference>
<comment type="caution">
    <text evidence="8">The sequence shown here is derived from an EMBL/GenBank/DDBJ whole genome shotgun (WGS) entry which is preliminary data.</text>
</comment>
<evidence type="ECO:0000256" key="1">
    <source>
        <dbReference type="ARBA" id="ARBA00004651"/>
    </source>
</evidence>
<dbReference type="Proteomes" id="UP001519293">
    <property type="component" value="Unassembled WGS sequence"/>
</dbReference>
<evidence type="ECO:0000313" key="8">
    <source>
        <dbReference type="EMBL" id="MBP2241694.1"/>
    </source>
</evidence>
<dbReference type="Pfam" id="PF00753">
    <property type="entry name" value="Lactamase_B"/>
    <property type="match status" value="1"/>
</dbReference>
<accession>A0ABS4RH96</accession>
<feature type="transmembrane region" description="Helical" evidence="6">
    <location>
        <begin position="483"/>
        <end position="500"/>
    </location>
</feature>
<evidence type="ECO:0000313" key="9">
    <source>
        <dbReference type="Proteomes" id="UP001519293"/>
    </source>
</evidence>
<dbReference type="InterPro" id="IPR004797">
    <property type="entry name" value="Competence_ComEC/Rec2"/>
</dbReference>
<dbReference type="Pfam" id="PF03772">
    <property type="entry name" value="Competence"/>
    <property type="match status" value="1"/>
</dbReference>
<keyword evidence="3 6" id="KW-0812">Transmembrane</keyword>
<dbReference type="InterPro" id="IPR025405">
    <property type="entry name" value="DUF4131"/>
</dbReference>
<feature type="transmembrane region" description="Helical" evidence="6">
    <location>
        <begin position="7"/>
        <end position="35"/>
    </location>
</feature>
<evidence type="ECO:0000259" key="7">
    <source>
        <dbReference type="SMART" id="SM00849"/>
    </source>
</evidence>
<keyword evidence="9" id="KW-1185">Reference proteome</keyword>
<dbReference type="PANTHER" id="PTHR30619">
    <property type="entry name" value="DNA INTERNALIZATION/COMPETENCE PROTEIN COMEC/REC2"/>
    <property type="match status" value="1"/>
</dbReference>
<feature type="transmembrane region" description="Helical" evidence="6">
    <location>
        <begin position="394"/>
        <end position="417"/>
    </location>
</feature>
<dbReference type="InterPro" id="IPR035681">
    <property type="entry name" value="ComA-like_MBL"/>
</dbReference>
<feature type="domain" description="Metallo-beta-lactamase" evidence="7">
    <location>
        <begin position="516"/>
        <end position="728"/>
    </location>
</feature>
<evidence type="ECO:0000256" key="2">
    <source>
        <dbReference type="ARBA" id="ARBA00022475"/>
    </source>
</evidence>
<feature type="transmembrane region" description="Helical" evidence="6">
    <location>
        <begin position="234"/>
        <end position="257"/>
    </location>
</feature>
<keyword evidence="2" id="KW-1003">Cell membrane</keyword>
<evidence type="ECO:0000256" key="6">
    <source>
        <dbReference type="SAM" id="Phobius"/>
    </source>
</evidence>
<evidence type="ECO:0000256" key="5">
    <source>
        <dbReference type="ARBA" id="ARBA00023136"/>
    </source>
</evidence>
<feature type="transmembrane region" description="Helical" evidence="6">
    <location>
        <begin position="424"/>
        <end position="450"/>
    </location>
</feature>
<reference evidence="8 9" key="1">
    <citation type="submission" date="2021-03" db="EMBL/GenBank/DDBJ databases">
        <title>Genomic Encyclopedia of Type Strains, Phase IV (KMG-IV): sequencing the most valuable type-strain genomes for metagenomic binning, comparative biology and taxonomic classification.</title>
        <authorList>
            <person name="Goeker M."/>
        </authorList>
    </citation>
    <scope>NUCLEOTIDE SEQUENCE [LARGE SCALE GENOMIC DNA]</scope>
    <source>
        <strain evidence="8 9">DSM 26675</strain>
    </source>
</reference>
<gene>
    <name evidence="8" type="ORF">J2Z40_002266</name>
</gene>